<feature type="transmembrane region" description="Helical" evidence="1">
    <location>
        <begin position="144"/>
        <end position="163"/>
    </location>
</feature>
<gene>
    <name evidence="2" type="ORF">HMPREF9081_0890</name>
</gene>
<dbReference type="HOGENOM" id="CLU_1288144_0_0_9"/>
<keyword evidence="1" id="KW-0812">Transmembrane</keyword>
<dbReference type="AlphaFoldDB" id="F5RKU3"/>
<dbReference type="EMBL" id="AFHQ01000026">
    <property type="protein sequence ID" value="EGK60888.1"/>
    <property type="molecule type" value="Genomic_DNA"/>
</dbReference>
<sequence length="233" mass="26830">MAMYVKIRNKNLTVRRNNMICKECGAKIEGLTRICPHCGERALIDDELETWSFIADTAEKKRRAMPEEIVLNAPAPIPEERSAQIDGLERMRGYFVQHSNLYQVVEDLDYIESGMSRPSIGLWMLVGGLVAALVYFPLSPFLPNFIWAYYFVLWGVVTTIGYLRAGRRYEHRKAEYALLRRHAENDLRAMYNSCTDCFLPLAWTPPPRINRLIDALQSGETTSVRDYMEREAG</sequence>
<evidence type="ECO:0000313" key="2">
    <source>
        <dbReference type="EMBL" id="EGK60888.1"/>
    </source>
</evidence>
<keyword evidence="1" id="KW-1133">Transmembrane helix</keyword>
<evidence type="ECO:0000313" key="3">
    <source>
        <dbReference type="Proteomes" id="UP000004067"/>
    </source>
</evidence>
<accession>F5RKU3</accession>
<dbReference type="Proteomes" id="UP000004067">
    <property type="component" value="Unassembled WGS sequence"/>
</dbReference>
<reference evidence="2 3" key="1">
    <citation type="submission" date="2011-04" db="EMBL/GenBank/DDBJ databases">
        <authorList>
            <person name="Muzny D."/>
            <person name="Qin X."/>
            <person name="Deng J."/>
            <person name="Jiang H."/>
            <person name="Liu Y."/>
            <person name="Qu J."/>
            <person name="Song X.-Z."/>
            <person name="Zhang L."/>
            <person name="Thornton R."/>
            <person name="Coyle M."/>
            <person name="Francisco L."/>
            <person name="Jackson L."/>
            <person name="Javaid M."/>
            <person name="Korchina V."/>
            <person name="Kovar C."/>
            <person name="Mata R."/>
            <person name="Mathew T."/>
            <person name="Ngo R."/>
            <person name="Nguyen L."/>
            <person name="Nguyen N."/>
            <person name="Okwuonu G."/>
            <person name="Ongeri F."/>
            <person name="Pham C."/>
            <person name="Simmons D."/>
            <person name="Wilczek-Boney K."/>
            <person name="Hale W."/>
            <person name="Jakkamsetti A."/>
            <person name="Pham P."/>
            <person name="Ruth R."/>
            <person name="San Lucas F."/>
            <person name="Warren J."/>
            <person name="Zhang J."/>
            <person name="Zhao Z."/>
            <person name="Zhou C."/>
            <person name="Zhu D."/>
            <person name="Lee S."/>
            <person name="Bess C."/>
            <person name="Blankenburg K."/>
            <person name="Forbes L."/>
            <person name="Fu Q."/>
            <person name="Gubbala S."/>
            <person name="Hirani K."/>
            <person name="Jayaseelan J.C."/>
            <person name="Lara F."/>
            <person name="Munidasa M."/>
            <person name="Palculict T."/>
            <person name="Patil S."/>
            <person name="Pu L.-L."/>
            <person name="Saada N."/>
            <person name="Tang L."/>
            <person name="Weissenberger G."/>
            <person name="Zhu Y."/>
            <person name="Hemphill L."/>
            <person name="Shang Y."/>
            <person name="Youmans B."/>
            <person name="Ayvaz T."/>
            <person name="Ross M."/>
            <person name="Santibanez J."/>
            <person name="Aqrawi P."/>
            <person name="Gross S."/>
            <person name="Joshi V."/>
            <person name="Fowler G."/>
            <person name="Nazareth L."/>
            <person name="Reid J."/>
            <person name="Worley K."/>
            <person name="Petrosino J."/>
            <person name="Highlander S."/>
            <person name="Gibbs R."/>
        </authorList>
    </citation>
    <scope>NUCLEOTIDE SEQUENCE [LARGE SCALE GENOMIC DNA]</scope>
    <source>
        <strain evidence="2 3">DSM 2778</strain>
    </source>
</reference>
<dbReference type="STRING" id="888060.HMPREF9081_0890"/>
<comment type="caution">
    <text evidence="2">The sequence shown here is derived from an EMBL/GenBank/DDBJ whole genome shotgun (WGS) entry which is preliminary data.</text>
</comment>
<organism evidence="2 3">
    <name type="scientific">Centipeda periodontii DSM 2778</name>
    <dbReference type="NCBI Taxonomy" id="888060"/>
    <lineage>
        <taxon>Bacteria</taxon>
        <taxon>Bacillati</taxon>
        <taxon>Bacillota</taxon>
        <taxon>Negativicutes</taxon>
        <taxon>Selenomonadales</taxon>
        <taxon>Selenomonadaceae</taxon>
        <taxon>Centipeda</taxon>
    </lineage>
</organism>
<protein>
    <submittedName>
        <fullName evidence="2">Uncharacterized protein</fullName>
    </submittedName>
</protein>
<dbReference type="eggNOG" id="ENOG5033T0W">
    <property type="taxonomic scope" value="Bacteria"/>
</dbReference>
<feature type="transmembrane region" description="Helical" evidence="1">
    <location>
        <begin position="120"/>
        <end position="138"/>
    </location>
</feature>
<proteinExistence type="predicted"/>
<keyword evidence="3" id="KW-1185">Reference proteome</keyword>
<name>F5RKU3_9FIRM</name>
<keyword evidence="1" id="KW-0472">Membrane</keyword>
<evidence type="ECO:0000256" key="1">
    <source>
        <dbReference type="SAM" id="Phobius"/>
    </source>
</evidence>